<keyword evidence="2" id="KW-1185">Reference proteome</keyword>
<dbReference type="Proteomes" id="UP001140560">
    <property type="component" value="Unassembled WGS sequence"/>
</dbReference>
<gene>
    <name evidence="1" type="ORF">N0V83_007225</name>
</gene>
<proteinExistence type="predicted"/>
<organism evidence="1 2">
    <name type="scientific">Neocucurbitaria cava</name>
    <dbReference type="NCBI Taxonomy" id="798079"/>
    <lineage>
        <taxon>Eukaryota</taxon>
        <taxon>Fungi</taxon>
        <taxon>Dikarya</taxon>
        <taxon>Ascomycota</taxon>
        <taxon>Pezizomycotina</taxon>
        <taxon>Dothideomycetes</taxon>
        <taxon>Pleosporomycetidae</taxon>
        <taxon>Pleosporales</taxon>
        <taxon>Pleosporineae</taxon>
        <taxon>Cucurbitariaceae</taxon>
        <taxon>Neocucurbitaria</taxon>
    </lineage>
</organism>
<comment type="caution">
    <text evidence="1">The sequence shown here is derived from an EMBL/GenBank/DDBJ whole genome shotgun (WGS) entry which is preliminary data.</text>
</comment>
<protein>
    <submittedName>
        <fullName evidence="1">Uncharacterized protein</fullName>
    </submittedName>
</protein>
<name>A0A9W8Y6I9_9PLEO</name>
<dbReference type="AlphaFoldDB" id="A0A9W8Y6I9"/>
<sequence>MPVGGYVSRGTLVAKDGLGVSGQAGTDFLDVSPVAGAAIGADAQAGSPGGHICGSAPVNLARNGSARLFATECEDF</sequence>
<evidence type="ECO:0000313" key="1">
    <source>
        <dbReference type="EMBL" id="KAJ4367640.1"/>
    </source>
</evidence>
<evidence type="ECO:0000313" key="2">
    <source>
        <dbReference type="Proteomes" id="UP001140560"/>
    </source>
</evidence>
<reference evidence="1" key="1">
    <citation type="submission" date="2022-10" db="EMBL/GenBank/DDBJ databases">
        <title>Tapping the CABI collections for fungal endophytes: first genome assemblies for Collariella, Neodidymelliopsis, Ascochyta clinopodiicola, Didymella pomorum, Didymosphaeria variabile, Neocosmospora piperis and Neocucurbitaria cava.</title>
        <authorList>
            <person name="Hill R."/>
        </authorList>
    </citation>
    <scope>NUCLEOTIDE SEQUENCE</scope>
    <source>
        <strain evidence="1">IMI 356814</strain>
    </source>
</reference>
<dbReference type="EMBL" id="JAPEUY010000012">
    <property type="protein sequence ID" value="KAJ4367640.1"/>
    <property type="molecule type" value="Genomic_DNA"/>
</dbReference>
<accession>A0A9W8Y6I9</accession>